<evidence type="ECO:0000256" key="1">
    <source>
        <dbReference type="SAM" id="MobiDB-lite"/>
    </source>
</evidence>
<gene>
    <name evidence="2" type="ORF">VK792_11050</name>
</gene>
<accession>A0ABU6HH94</accession>
<name>A0ABU6HH94_9RHOB</name>
<organism evidence="2 3">
    <name type="scientific">Mesobacterium hydrothermale</name>
    <dbReference type="NCBI Taxonomy" id="3111907"/>
    <lineage>
        <taxon>Bacteria</taxon>
        <taxon>Pseudomonadati</taxon>
        <taxon>Pseudomonadota</taxon>
        <taxon>Alphaproteobacteria</taxon>
        <taxon>Rhodobacterales</taxon>
        <taxon>Roseobacteraceae</taxon>
        <taxon>Mesobacterium</taxon>
    </lineage>
</organism>
<dbReference type="RefSeq" id="WP_326297547.1">
    <property type="nucleotide sequence ID" value="NZ_JAYLLH010000013.1"/>
</dbReference>
<reference evidence="2 3" key="1">
    <citation type="submission" date="2024-01" db="EMBL/GenBank/DDBJ databases">
        <title>Mesobacterium rodlantinim sp. nov., isolated from shallow sea hydrothermal systems off Kueishantao Island.</title>
        <authorList>
            <person name="Su Z."/>
            <person name="Tang K."/>
        </authorList>
    </citation>
    <scope>NUCLEOTIDE SEQUENCE [LARGE SCALE GENOMIC DNA]</scope>
    <source>
        <strain evidence="2 3">TK19101</strain>
    </source>
</reference>
<protein>
    <submittedName>
        <fullName evidence="2">Uncharacterized protein</fullName>
    </submittedName>
</protein>
<evidence type="ECO:0000313" key="3">
    <source>
        <dbReference type="Proteomes" id="UP001348149"/>
    </source>
</evidence>
<proteinExistence type="predicted"/>
<sequence length="330" mass="34467">MLSVLAACSDPLGDVDKLSDVDVATDAPRAEAVDTSAIPSPDATEPTSAKRGFLGGLFGRKEATAPAAETADSSDAPAPVAAPEAELEVASLPVQTDAPAPERRGLLGFLKSKAEEAKQADQVAEAAPVEIAALLPETGPAPAEPATARRGLFGNAASATGPRPGDVDFQEVAFGTSLPFGQIARVCNVPKGKLGKAIARWPEKGAKKYEILNSAPGSTAPRAMYLTGFGDGCARQVTSALTMFGDFEMHEQLRYGLPEQGLPYSETENAYEKLKRRECGSARGKPCGSKISAFSRTGVFVSVYQSFEGSAVWKNILLHDGRVVAMDVNG</sequence>
<feature type="compositionally biased region" description="Low complexity" evidence="1">
    <location>
        <begin position="71"/>
        <end position="85"/>
    </location>
</feature>
<comment type="caution">
    <text evidence="2">The sequence shown here is derived from an EMBL/GenBank/DDBJ whole genome shotgun (WGS) entry which is preliminary data.</text>
</comment>
<dbReference type="Proteomes" id="UP001348149">
    <property type="component" value="Unassembled WGS sequence"/>
</dbReference>
<dbReference type="EMBL" id="JAYLLH010000013">
    <property type="protein sequence ID" value="MEC3861823.1"/>
    <property type="molecule type" value="Genomic_DNA"/>
</dbReference>
<keyword evidence="3" id="KW-1185">Reference proteome</keyword>
<feature type="region of interest" description="Disordered" evidence="1">
    <location>
        <begin position="27"/>
        <end position="85"/>
    </location>
</feature>
<evidence type="ECO:0000313" key="2">
    <source>
        <dbReference type="EMBL" id="MEC3861823.1"/>
    </source>
</evidence>